<organism evidence="1 2">
    <name type="scientific">Streptomyces levis</name>
    <dbReference type="NCBI Taxonomy" id="285566"/>
    <lineage>
        <taxon>Bacteria</taxon>
        <taxon>Bacillati</taxon>
        <taxon>Actinomycetota</taxon>
        <taxon>Actinomycetes</taxon>
        <taxon>Kitasatosporales</taxon>
        <taxon>Streptomycetaceae</taxon>
        <taxon>Streptomyces</taxon>
    </lineage>
</organism>
<dbReference type="Proteomes" id="UP001501095">
    <property type="component" value="Unassembled WGS sequence"/>
</dbReference>
<protein>
    <submittedName>
        <fullName evidence="1">Uncharacterized protein</fullName>
    </submittedName>
</protein>
<keyword evidence="2" id="KW-1185">Reference proteome</keyword>
<evidence type="ECO:0000313" key="2">
    <source>
        <dbReference type="Proteomes" id="UP001501095"/>
    </source>
</evidence>
<evidence type="ECO:0000313" key="1">
    <source>
        <dbReference type="EMBL" id="GAA2550814.1"/>
    </source>
</evidence>
<comment type="caution">
    <text evidence="1">The sequence shown here is derived from an EMBL/GenBank/DDBJ whole genome shotgun (WGS) entry which is preliminary data.</text>
</comment>
<reference evidence="1 2" key="1">
    <citation type="journal article" date="2019" name="Int. J. Syst. Evol. Microbiol.">
        <title>The Global Catalogue of Microorganisms (GCM) 10K type strain sequencing project: providing services to taxonomists for standard genome sequencing and annotation.</title>
        <authorList>
            <consortium name="The Broad Institute Genomics Platform"/>
            <consortium name="The Broad Institute Genome Sequencing Center for Infectious Disease"/>
            <person name="Wu L."/>
            <person name="Ma J."/>
        </authorList>
    </citation>
    <scope>NUCLEOTIDE SEQUENCE [LARGE SCALE GENOMIC DNA]</scope>
    <source>
        <strain evidence="1 2">JCM 6924</strain>
    </source>
</reference>
<accession>A0ABN3NZ88</accession>
<gene>
    <name evidence="1" type="ORF">GCM10010423_58930</name>
</gene>
<sequence>MLTVWAADRSADGTGAAAAGAAAPPATTMAAAAAVMSLVNEREVLRRIMLFSLFNNMCRVPRQ</sequence>
<name>A0ABN3NZ88_9ACTN</name>
<proteinExistence type="predicted"/>
<dbReference type="EMBL" id="BAAATM010000018">
    <property type="protein sequence ID" value="GAA2550814.1"/>
    <property type="molecule type" value="Genomic_DNA"/>
</dbReference>